<dbReference type="PROSITE" id="PS00217">
    <property type="entry name" value="SUGAR_TRANSPORT_2"/>
    <property type="match status" value="1"/>
</dbReference>
<keyword evidence="3 7" id="KW-0813">Transport</keyword>
<dbReference type="FunFam" id="1.20.1250.20:FF:000078">
    <property type="entry name" value="MFS maltose transporter, putative"/>
    <property type="match status" value="1"/>
</dbReference>
<feature type="transmembrane region" description="Helical" evidence="8">
    <location>
        <begin position="410"/>
        <end position="432"/>
    </location>
</feature>
<evidence type="ECO:0000256" key="7">
    <source>
        <dbReference type="RuleBase" id="RU003346"/>
    </source>
</evidence>
<dbReference type="EMBL" id="KZ613747">
    <property type="protein sequence ID" value="PMD65001.1"/>
    <property type="molecule type" value="Genomic_DNA"/>
</dbReference>
<sequence length="536" mass="60326">MRTAVSANPLQLDVRSHRKCLIICFFLTMGTFQYGLDYALVGGFLSMPGFLKVYGYYSPTLKKWNIDPTVQQLISSLMTIGTFVSSLLVGPLSSKFGRRHGLWFAAGLNAISTAIMLSTTSVAALYVARLILGVSVGWFFTFSQLYVQEAAPAHLRGVVFGFYQVMLSVGSIVGASVDFGTHNILSRRSYQIPLSIFFVAPTIQTIMIIFFPESPRWLMVQGEEEKAEKALRRLRNDNIDEHEFQAELNEIRGSTRDQLEQNKKWLFLEMWRGTNLRRTLLCLSVVCFHAANGSSWVNIYTTYFLTIAGVDNAFAMSVMITCIGLLGCLFSLAFTRYVDRRVVIIIGCSACALCQLFMAVVWTVHPGSKVAGKCVVAFISLFTFFYVAYSPTAWLVGGEIPNNQLRPFTYGIATALNFVGNWLGTFTAPYFINPAKLGWSAKYGYIWFGTNSLLVLFTIFFLPETRDRTLEEMHEMFENKVPTHKFKSYVCTGVEDYAAQGVAKADVMVERTPFQLEKEEMEHVEVRENETKGQPK</sequence>
<comment type="similarity">
    <text evidence="2 7">Belongs to the major facilitator superfamily. Sugar transporter (TC 2.A.1.1) family.</text>
</comment>
<dbReference type="OrthoDB" id="6133115at2759"/>
<feature type="domain" description="Major facilitator superfamily (MFS) profile" evidence="9">
    <location>
        <begin position="23"/>
        <end position="466"/>
    </location>
</feature>
<feature type="transmembrane region" description="Helical" evidence="8">
    <location>
        <begin position="101"/>
        <end position="120"/>
    </location>
</feature>
<dbReference type="PROSITE" id="PS50850">
    <property type="entry name" value="MFS"/>
    <property type="match status" value="1"/>
</dbReference>
<evidence type="ECO:0000256" key="8">
    <source>
        <dbReference type="SAM" id="Phobius"/>
    </source>
</evidence>
<evidence type="ECO:0000256" key="2">
    <source>
        <dbReference type="ARBA" id="ARBA00010992"/>
    </source>
</evidence>
<dbReference type="SUPFAM" id="SSF103473">
    <property type="entry name" value="MFS general substrate transporter"/>
    <property type="match status" value="1"/>
</dbReference>
<feature type="transmembrane region" description="Helical" evidence="8">
    <location>
        <begin position="280"/>
        <end position="301"/>
    </location>
</feature>
<feature type="transmembrane region" description="Helical" evidence="8">
    <location>
        <begin position="313"/>
        <end position="335"/>
    </location>
</feature>
<dbReference type="GeneID" id="36584731"/>
<organism evidence="10 11">
    <name type="scientific">Hyaloscypha bicolor E</name>
    <dbReference type="NCBI Taxonomy" id="1095630"/>
    <lineage>
        <taxon>Eukaryota</taxon>
        <taxon>Fungi</taxon>
        <taxon>Dikarya</taxon>
        <taxon>Ascomycota</taxon>
        <taxon>Pezizomycotina</taxon>
        <taxon>Leotiomycetes</taxon>
        <taxon>Helotiales</taxon>
        <taxon>Hyaloscyphaceae</taxon>
        <taxon>Hyaloscypha</taxon>
        <taxon>Hyaloscypha bicolor</taxon>
    </lineage>
</organism>
<feature type="transmembrane region" description="Helical" evidence="8">
    <location>
        <begin position="70"/>
        <end position="89"/>
    </location>
</feature>
<dbReference type="InParanoid" id="A0A2J6TPP4"/>
<dbReference type="GO" id="GO:0016020">
    <property type="term" value="C:membrane"/>
    <property type="evidence" value="ECO:0007669"/>
    <property type="project" value="UniProtKB-SubCell"/>
</dbReference>
<proteinExistence type="inferred from homology"/>
<dbReference type="InterPro" id="IPR005828">
    <property type="entry name" value="MFS_sugar_transport-like"/>
</dbReference>
<feature type="transmembrane region" description="Helical" evidence="8">
    <location>
        <begin position="21"/>
        <end position="50"/>
    </location>
</feature>
<evidence type="ECO:0000256" key="4">
    <source>
        <dbReference type="ARBA" id="ARBA00022692"/>
    </source>
</evidence>
<dbReference type="Proteomes" id="UP000235371">
    <property type="component" value="Unassembled WGS sequence"/>
</dbReference>
<evidence type="ECO:0000256" key="5">
    <source>
        <dbReference type="ARBA" id="ARBA00022989"/>
    </source>
</evidence>
<keyword evidence="5 8" id="KW-1133">Transmembrane helix</keyword>
<dbReference type="PANTHER" id="PTHR48022">
    <property type="entry name" value="PLASTIDIC GLUCOSE TRANSPORTER 4"/>
    <property type="match status" value="1"/>
</dbReference>
<dbReference type="InterPro" id="IPR020846">
    <property type="entry name" value="MFS_dom"/>
</dbReference>
<dbReference type="AlphaFoldDB" id="A0A2J6TPP4"/>
<dbReference type="Pfam" id="PF00083">
    <property type="entry name" value="Sugar_tr"/>
    <property type="match status" value="1"/>
</dbReference>
<evidence type="ECO:0000256" key="6">
    <source>
        <dbReference type="ARBA" id="ARBA00023136"/>
    </source>
</evidence>
<accession>A0A2J6TPP4</accession>
<dbReference type="InterPro" id="IPR003663">
    <property type="entry name" value="Sugar/inositol_transpt"/>
</dbReference>
<evidence type="ECO:0000259" key="9">
    <source>
        <dbReference type="PROSITE" id="PS50850"/>
    </source>
</evidence>
<feature type="transmembrane region" description="Helical" evidence="8">
    <location>
        <begin position="158"/>
        <end position="177"/>
    </location>
</feature>
<evidence type="ECO:0000313" key="11">
    <source>
        <dbReference type="Proteomes" id="UP000235371"/>
    </source>
</evidence>
<dbReference type="PANTHER" id="PTHR48022:SF10">
    <property type="entry name" value="MAJOR FACILITATOR SUPERFAMILY (MFS) PROFILE DOMAIN-CONTAINING PROTEIN"/>
    <property type="match status" value="1"/>
</dbReference>
<keyword evidence="4 8" id="KW-0812">Transmembrane</keyword>
<feature type="transmembrane region" description="Helical" evidence="8">
    <location>
        <begin position="444"/>
        <end position="463"/>
    </location>
</feature>
<dbReference type="NCBIfam" id="TIGR00879">
    <property type="entry name" value="SP"/>
    <property type="match status" value="1"/>
</dbReference>
<name>A0A2J6TPP4_9HELO</name>
<evidence type="ECO:0000313" key="10">
    <source>
        <dbReference type="EMBL" id="PMD65001.1"/>
    </source>
</evidence>
<dbReference type="InterPro" id="IPR050360">
    <property type="entry name" value="MFS_Sugar_Transporters"/>
</dbReference>
<feature type="transmembrane region" description="Helical" evidence="8">
    <location>
        <begin position="370"/>
        <end position="389"/>
    </location>
</feature>
<dbReference type="GO" id="GO:0005351">
    <property type="term" value="F:carbohydrate:proton symporter activity"/>
    <property type="evidence" value="ECO:0007669"/>
    <property type="project" value="TreeGrafter"/>
</dbReference>
<protein>
    <submittedName>
        <fullName evidence="10">General substrate transporter</fullName>
    </submittedName>
</protein>
<feature type="transmembrane region" description="Helical" evidence="8">
    <location>
        <begin position="126"/>
        <end position="146"/>
    </location>
</feature>
<dbReference type="InterPro" id="IPR005829">
    <property type="entry name" value="Sugar_transporter_CS"/>
</dbReference>
<dbReference type="InterPro" id="IPR036259">
    <property type="entry name" value="MFS_trans_sf"/>
</dbReference>
<keyword evidence="11" id="KW-1185">Reference proteome</keyword>
<comment type="subcellular location">
    <subcellularLocation>
        <location evidence="1">Membrane</location>
        <topology evidence="1">Multi-pass membrane protein</topology>
    </subcellularLocation>
</comment>
<dbReference type="RefSeq" id="XP_024741905.1">
    <property type="nucleotide sequence ID" value="XM_024876652.1"/>
</dbReference>
<keyword evidence="6 8" id="KW-0472">Membrane</keyword>
<reference evidence="10 11" key="1">
    <citation type="submission" date="2016-04" db="EMBL/GenBank/DDBJ databases">
        <title>A degradative enzymes factory behind the ericoid mycorrhizal symbiosis.</title>
        <authorList>
            <consortium name="DOE Joint Genome Institute"/>
            <person name="Martino E."/>
            <person name="Morin E."/>
            <person name="Grelet G."/>
            <person name="Kuo A."/>
            <person name="Kohler A."/>
            <person name="Daghino S."/>
            <person name="Barry K."/>
            <person name="Choi C."/>
            <person name="Cichocki N."/>
            <person name="Clum A."/>
            <person name="Copeland A."/>
            <person name="Hainaut M."/>
            <person name="Haridas S."/>
            <person name="Labutti K."/>
            <person name="Lindquist E."/>
            <person name="Lipzen A."/>
            <person name="Khouja H.-R."/>
            <person name="Murat C."/>
            <person name="Ohm R."/>
            <person name="Olson A."/>
            <person name="Spatafora J."/>
            <person name="Veneault-Fourrey C."/>
            <person name="Henrissat B."/>
            <person name="Grigoriev I."/>
            <person name="Martin F."/>
            <person name="Perotto S."/>
        </authorList>
    </citation>
    <scope>NUCLEOTIDE SEQUENCE [LARGE SCALE GENOMIC DNA]</scope>
    <source>
        <strain evidence="10 11">E</strain>
    </source>
</reference>
<evidence type="ECO:0000256" key="1">
    <source>
        <dbReference type="ARBA" id="ARBA00004141"/>
    </source>
</evidence>
<gene>
    <name evidence="10" type="ORF">K444DRAFT_554449</name>
</gene>
<feature type="transmembrane region" description="Helical" evidence="8">
    <location>
        <begin position="342"/>
        <end position="364"/>
    </location>
</feature>
<evidence type="ECO:0000256" key="3">
    <source>
        <dbReference type="ARBA" id="ARBA00022448"/>
    </source>
</evidence>
<feature type="transmembrane region" description="Helical" evidence="8">
    <location>
        <begin position="189"/>
        <end position="211"/>
    </location>
</feature>
<dbReference type="Gene3D" id="1.20.1250.20">
    <property type="entry name" value="MFS general substrate transporter like domains"/>
    <property type="match status" value="1"/>
</dbReference>